<accession>A0A842JF19</accession>
<keyword evidence="1" id="KW-1133">Transmembrane helix</keyword>
<reference evidence="2 3" key="1">
    <citation type="submission" date="2020-08" db="EMBL/GenBank/DDBJ databases">
        <authorList>
            <person name="Liu C."/>
            <person name="Sun Q."/>
        </authorList>
    </citation>
    <scope>NUCLEOTIDE SEQUENCE [LARGE SCALE GENOMIC DNA]</scope>
    <source>
        <strain evidence="2 3">N22</strain>
    </source>
</reference>
<keyword evidence="1" id="KW-0472">Membrane</keyword>
<evidence type="ECO:0000313" key="2">
    <source>
        <dbReference type="EMBL" id="MBC2890034.1"/>
    </source>
</evidence>
<organism evidence="2 3">
    <name type="scientific">Gordonibacter massiliensis</name>
    <name type="common">ex Traore et al. 2017</name>
    <dbReference type="NCBI Taxonomy" id="1841863"/>
    <lineage>
        <taxon>Bacteria</taxon>
        <taxon>Bacillati</taxon>
        <taxon>Actinomycetota</taxon>
        <taxon>Coriobacteriia</taxon>
        <taxon>Eggerthellales</taxon>
        <taxon>Eggerthellaceae</taxon>
        <taxon>Gordonibacter</taxon>
    </lineage>
</organism>
<comment type="caution">
    <text evidence="2">The sequence shown here is derived from an EMBL/GenBank/DDBJ whole genome shotgun (WGS) entry which is preliminary data.</text>
</comment>
<proteinExistence type="predicted"/>
<keyword evidence="3" id="KW-1185">Reference proteome</keyword>
<dbReference type="EMBL" id="JACMSE010000009">
    <property type="protein sequence ID" value="MBC2890034.1"/>
    <property type="molecule type" value="Genomic_DNA"/>
</dbReference>
<keyword evidence="1" id="KW-0812">Transmembrane</keyword>
<evidence type="ECO:0000256" key="1">
    <source>
        <dbReference type="SAM" id="Phobius"/>
    </source>
</evidence>
<dbReference type="AlphaFoldDB" id="A0A842JF19"/>
<feature type="transmembrane region" description="Helical" evidence="1">
    <location>
        <begin position="145"/>
        <end position="167"/>
    </location>
</feature>
<name>A0A842JF19_9ACTN</name>
<feature type="transmembrane region" description="Helical" evidence="1">
    <location>
        <begin position="65"/>
        <end position="84"/>
    </location>
</feature>
<gene>
    <name evidence="2" type="ORF">H7313_11885</name>
</gene>
<evidence type="ECO:0000313" key="3">
    <source>
        <dbReference type="Proteomes" id="UP000587396"/>
    </source>
</evidence>
<feature type="transmembrane region" description="Helical" evidence="1">
    <location>
        <begin position="104"/>
        <end position="125"/>
    </location>
</feature>
<dbReference type="RefSeq" id="WP_185905789.1">
    <property type="nucleotide sequence ID" value="NZ_JACMSE010000009.1"/>
</dbReference>
<dbReference type="Proteomes" id="UP000587396">
    <property type="component" value="Unassembled WGS sequence"/>
</dbReference>
<sequence length="184" mass="20369">MRLVESLRAFGGPVDERVRAEMDRVYKTGFWILAVGLMVYQYYGYWKSQVEWAYGLVDSPHAHEYVDPFVRMLFFAAFVVIAFLMYRRGLPASSGCGDSGGSSVAVCLTGAAVAGFAVGALTATVRFVAQCQLLGFERMRPLDDAVIGVVMGLQAGLLVFLALFAYYHLAKRRIAKLEEDLDDE</sequence>
<protein>
    <submittedName>
        <fullName evidence="2">Uncharacterized protein</fullName>
    </submittedName>
</protein>
<feature type="transmembrane region" description="Helical" evidence="1">
    <location>
        <begin position="25"/>
        <end position="45"/>
    </location>
</feature>